<evidence type="ECO:0000313" key="3">
    <source>
        <dbReference type="Proteomes" id="UP000238949"/>
    </source>
</evidence>
<evidence type="ECO:0000313" key="2">
    <source>
        <dbReference type="EMBL" id="PRO73382.1"/>
    </source>
</evidence>
<feature type="signal peptide" evidence="1">
    <location>
        <begin position="1"/>
        <end position="19"/>
    </location>
</feature>
<proteinExistence type="predicted"/>
<dbReference type="InterPro" id="IPR021370">
    <property type="entry name" value="DUF2987"/>
</dbReference>
<gene>
    <name evidence="2" type="ORF">C6Y40_11655</name>
</gene>
<dbReference type="AlphaFoldDB" id="A0A2S9VAC5"/>
<reference evidence="3" key="1">
    <citation type="journal article" date="2020" name="Int. J. Syst. Evol. Microbiol.">
        <title>Alteromonas alba sp. nov., a marine bacterium isolated from the seawater of the West Pacific Ocean.</title>
        <authorList>
            <person name="Sun C."/>
            <person name="Wu Y.-H."/>
            <person name="Xamxidin M."/>
            <person name="Cheng H."/>
            <person name="Xu X.-W."/>
        </authorList>
    </citation>
    <scope>NUCLEOTIDE SEQUENCE [LARGE SCALE GENOMIC DNA]</scope>
    <source>
        <strain evidence="3">190</strain>
    </source>
</reference>
<evidence type="ECO:0000256" key="1">
    <source>
        <dbReference type="SAM" id="SignalP"/>
    </source>
</evidence>
<name>A0A2S9VAC5_9ALTE</name>
<organism evidence="2 3">
    <name type="scientific">Alteromonas alba</name>
    <dbReference type="NCBI Taxonomy" id="2079529"/>
    <lineage>
        <taxon>Bacteria</taxon>
        <taxon>Pseudomonadati</taxon>
        <taxon>Pseudomonadota</taxon>
        <taxon>Gammaproteobacteria</taxon>
        <taxon>Alteromonadales</taxon>
        <taxon>Alteromonadaceae</taxon>
        <taxon>Alteromonas/Salinimonas group</taxon>
        <taxon>Alteromonas</taxon>
    </lineage>
</organism>
<dbReference type="Pfam" id="PF11205">
    <property type="entry name" value="DUF2987"/>
    <property type="match status" value="1"/>
</dbReference>
<sequence>MKRTLVALSLLASAFSAGAEQIEVEYKRFYSHINKIGDESTSALQFAFGFLRVGTSNLCPINQATIVTQKQDIPLTVTPENRFLVPNERALKLADAYIVIDLGEAANLCDMSVQIETTADYVKTEYTAEDLAFIKQQYEAFFNEMGGFLSFMMPSVKGLTFRFDDDELDAPVPGAPDITNGMLMLDNDWLEQGKPLKLPVEPLRITALAKS</sequence>
<comment type="caution">
    <text evidence="2">The sequence shown here is derived from an EMBL/GenBank/DDBJ whole genome shotgun (WGS) entry which is preliminary data.</text>
</comment>
<dbReference type="EMBL" id="PVNP01000118">
    <property type="protein sequence ID" value="PRO73382.1"/>
    <property type="molecule type" value="Genomic_DNA"/>
</dbReference>
<feature type="chain" id="PRO_5015677790" evidence="1">
    <location>
        <begin position="20"/>
        <end position="211"/>
    </location>
</feature>
<dbReference type="Proteomes" id="UP000238949">
    <property type="component" value="Unassembled WGS sequence"/>
</dbReference>
<dbReference type="OrthoDB" id="6402179at2"/>
<keyword evidence="1" id="KW-0732">Signal</keyword>
<accession>A0A2S9VAC5</accession>
<keyword evidence="3" id="KW-1185">Reference proteome</keyword>
<dbReference type="RefSeq" id="WP_105934739.1">
    <property type="nucleotide sequence ID" value="NZ_PVNP01000118.1"/>
</dbReference>
<protein>
    <submittedName>
        <fullName evidence="2">DUF2987 domain-containing protein</fullName>
    </submittedName>
</protein>